<accession>A0A2N3N2R0</accession>
<protein>
    <recommendedName>
        <fullName evidence="4">SET domain-containing protein</fullName>
    </recommendedName>
</protein>
<organism evidence="2 3">
    <name type="scientific">Lomentospora prolificans</name>
    <dbReference type="NCBI Taxonomy" id="41688"/>
    <lineage>
        <taxon>Eukaryota</taxon>
        <taxon>Fungi</taxon>
        <taxon>Dikarya</taxon>
        <taxon>Ascomycota</taxon>
        <taxon>Pezizomycotina</taxon>
        <taxon>Sordariomycetes</taxon>
        <taxon>Hypocreomycetidae</taxon>
        <taxon>Microascales</taxon>
        <taxon>Microascaceae</taxon>
        <taxon>Lomentospora</taxon>
    </lineage>
</organism>
<name>A0A2N3N2R0_9PEZI</name>
<dbReference type="STRING" id="41688.A0A2N3N2R0"/>
<evidence type="ECO:0000313" key="2">
    <source>
        <dbReference type="EMBL" id="PKS06702.1"/>
    </source>
</evidence>
<dbReference type="AlphaFoldDB" id="A0A2N3N2R0"/>
<comment type="caution">
    <text evidence="2">The sequence shown here is derived from an EMBL/GenBank/DDBJ whole genome shotgun (WGS) entry which is preliminary data.</text>
</comment>
<feature type="signal peptide" evidence="1">
    <location>
        <begin position="1"/>
        <end position="25"/>
    </location>
</feature>
<dbReference type="EMBL" id="NLAX01001033">
    <property type="protein sequence ID" value="PKS06702.1"/>
    <property type="molecule type" value="Genomic_DNA"/>
</dbReference>
<dbReference type="VEuPathDB" id="FungiDB:jhhlp_006776"/>
<dbReference type="OrthoDB" id="438641at2759"/>
<feature type="chain" id="PRO_5014956523" description="SET domain-containing protein" evidence="1">
    <location>
        <begin position="26"/>
        <end position="253"/>
    </location>
</feature>
<sequence>MAVLSSPFTYLMALASLLALPAVFAQAPTLGTEPKQFTSPPAEHALRDDLTCALDDIAPRPTHPDAFRPWTHEPYCIHPADKPLLGFCTFTNADFMGGRGLSVVTLPELAAAITNRTKQAMSAAEAAAENPYVFDQLFPRVKYEERMTEDRGRGLFATESLRVGETIFVDYPTMLIVRDSVEVFLPEERIRMNWMGLLQLSDVGRAETRDMASNGRYKDELDNLITMNSLGVQYGAFRHMGIFPEAANHIYER</sequence>
<proteinExistence type="predicted"/>
<dbReference type="InterPro" id="IPR046341">
    <property type="entry name" value="SET_dom_sf"/>
</dbReference>
<evidence type="ECO:0008006" key="4">
    <source>
        <dbReference type="Google" id="ProtNLM"/>
    </source>
</evidence>
<dbReference type="SUPFAM" id="SSF82199">
    <property type="entry name" value="SET domain"/>
    <property type="match status" value="1"/>
</dbReference>
<evidence type="ECO:0000256" key="1">
    <source>
        <dbReference type="SAM" id="SignalP"/>
    </source>
</evidence>
<keyword evidence="3" id="KW-1185">Reference proteome</keyword>
<gene>
    <name evidence="2" type="ORF">jhhlp_006776</name>
</gene>
<keyword evidence="1" id="KW-0732">Signal</keyword>
<dbReference type="Proteomes" id="UP000233524">
    <property type="component" value="Unassembled WGS sequence"/>
</dbReference>
<evidence type="ECO:0000313" key="3">
    <source>
        <dbReference type="Proteomes" id="UP000233524"/>
    </source>
</evidence>
<reference evidence="2 3" key="1">
    <citation type="journal article" date="2017" name="G3 (Bethesda)">
        <title>First Draft Genome Sequence of the Pathogenic Fungus Lomentospora prolificans (Formerly Scedosporium prolificans).</title>
        <authorList>
            <person name="Luo R."/>
            <person name="Zimin A."/>
            <person name="Workman R."/>
            <person name="Fan Y."/>
            <person name="Pertea G."/>
            <person name="Grossman N."/>
            <person name="Wear M.P."/>
            <person name="Jia B."/>
            <person name="Miller H."/>
            <person name="Casadevall A."/>
            <person name="Timp W."/>
            <person name="Zhang S.X."/>
            <person name="Salzberg S.L."/>
        </authorList>
    </citation>
    <scope>NUCLEOTIDE SEQUENCE [LARGE SCALE GENOMIC DNA]</scope>
    <source>
        <strain evidence="2 3">JHH-5317</strain>
    </source>
</reference>
<dbReference type="InParanoid" id="A0A2N3N2R0"/>